<sequence>MYLLLQSNDPVARRKLPQKGGSPWLMLLPKDGGCVLYNPKEGKKIHRELRDFPGSRILANSGYWLLLLDSGSNLVIIDVFSDKTIPLPSLESIASDTSKVRRVGDRVFEREYNGPEYSARVATDLTCDTVRGLLWVDESGTDYVVVWFFDLPGHSYISFCKKGDTHYTDIPLFFRDAHFWMAYLIWYWGVTLFISRQVVVLLKS</sequence>
<evidence type="ECO:0000313" key="4">
    <source>
        <dbReference type="Proteomes" id="UP000434276"/>
    </source>
</evidence>
<gene>
    <name evidence="3" type="ORF">C24_LOCUS5661</name>
</gene>
<dbReference type="Pfam" id="PF03478">
    <property type="entry name" value="Beta-prop_KIB1-4"/>
    <property type="match status" value="1"/>
</dbReference>
<protein>
    <recommendedName>
        <fullName evidence="2">KIB1-4 beta-propeller domain-containing protein</fullName>
    </recommendedName>
</protein>
<feature type="domain" description="KIB1-4 beta-propeller" evidence="2">
    <location>
        <begin position="36"/>
        <end position="177"/>
    </location>
</feature>
<dbReference type="AlphaFoldDB" id="A0A5S9WST0"/>
<reference evidence="3 4" key="1">
    <citation type="submission" date="2019-12" db="EMBL/GenBank/DDBJ databases">
        <authorList>
            <person name="Jiao W.-B."/>
            <person name="Schneeberger K."/>
        </authorList>
    </citation>
    <scope>NUCLEOTIDE SEQUENCE [LARGE SCALE GENOMIC DNA]</scope>
    <source>
        <strain evidence="4">cv. C24</strain>
    </source>
</reference>
<proteinExistence type="predicted"/>
<keyword evidence="1" id="KW-0472">Membrane</keyword>
<dbReference type="InterPro" id="IPR005174">
    <property type="entry name" value="KIB1-4_b-propeller"/>
</dbReference>
<keyword evidence="1" id="KW-1133">Transmembrane helix</keyword>
<organism evidence="3 4">
    <name type="scientific">Arabidopsis thaliana</name>
    <name type="common">Mouse-ear cress</name>
    <dbReference type="NCBI Taxonomy" id="3702"/>
    <lineage>
        <taxon>Eukaryota</taxon>
        <taxon>Viridiplantae</taxon>
        <taxon>Streptophyta</taxon>
        <taxon>Embryophyta</taxon>
        <taxon>Tracheophyta</taxon>
        <taxon>Spermatophyta</taxon>
        <taxon>Magnoliopsida</taxon>
        <taxon>eudicotyledons</taxon>
        <taxon>Gunneridae</taxon>
        <taxon>Pentapetalae</taxon>
        <taxon>rosids</taxon>
        <taxon>malvids</taxon>
        <taxon>Brassicales</taxon>
        <taxon>Brassicaceae</taxon>
        <taxon>Camelineae</taxon>
        <taxon>Arabidopsis</taxon>
    </lineage>
</organism>
<dbReference type="Proteomes" id="UP000434276">
    <property type="component" value="Unassembled WGS sequence"/>
</dbReference>
<evidence type="ECO:0000313" key="3">
    <source>
        <dbReference type="EMBL" id="CAA0321727.1"/>
    </source>
</evidence>
<dbReference type="EMBL" id="CACSHJ010000087">
    <property type="protein sequence ID" value="CAA0321727.1"/>
    <property type="molecule type" value="Genomic_DNA"/>
</dbReference>
<evidence type="ECO:0000259" key="2">
    <source>
        <dbReference type="Pfam" id="PF03478"/>
    </source>
</evidence>
<keyword evidence="1" id="KW-0812">Transmembrane</keyword>
<name>A0A5S9WST0_ARATH</name>
<dbReference type="OrthoDB" id="1076131at2759"/>
<feature type="transmembrane region" description="Helical" evidence="1">
    <location>
        <begin position="180"/>
        <end position="202"/>
    </location>
</feature>
<accession>A0A5S9WST0</accession>
<evidence type="ECO:0000256" key="1">
    <source>
        <dbReference type="SAM" id="Phobius"/>
    </source>
</evidence>